<dbReference type="SUPFAM" id="SSF63411">
    <property type="entry name" value="LuxS/MPP-like metallohydrolase"/>
    <property type="match status" value="2"/>
</dbReference>
<dbReference type="InterPro" id="IPR007863">
    <property type="entry name" value="Peptidase_M16_C"/>
</dbReference>
<evidence type="ECO:0000313" key="5">
    <source>
        <dbReference type="Proteomes" id="UP000594430"/>
    </source>
</evidence>
<sequence length="447" mass="48056">MTVSLSAPSLADDVSAALASLAGASPSPVQHFTLENGLSVYLRQQSRNALAAVQLWYNVGTRHEPAGQTNLSHLLEHVIFEGSRKLEPGQYAKVVARLAGQANASTLLDATSFDMLLPASRLPVALELLADAMDTATFGLPELARGAKAIADERRLKVDAQPIQQAYDRHLALAHGSSPYATPSFGSAIDLQNIDLPTLRQWYTTRYRPNNATLVVVGNVELETLKQQVETYFAHLERGQLPDSPFPRSDAPMAERSQAVSLPGLSHGLLMSFNVPSCATANDALTSKTLELICEVLAEGSSAWLYAELVRGRGLLTGVAATYDPLVRGDTVITFSAYVNTLNATLEQATEATYEQIARLQTEALSAEQLQQIKLRLLARQLFSLDSATAQASQIGAMAATGQPASLIDEHARLISIIDSAQVQQVARTYLGRERLTTTSLLPGAQA</sequence>
<evidence type="ECO:0000313" key="4">
    <source>
        <dbReference type="EMBL" id="QPH48885.1"/>
    </source>
</evidence>
<protein>
    <submittedName>
        <fullName evidence="4">Insulinase family protein</fullName>
    </submittedName>
</protein>
<dbReference type="InterPro" id="IPR050361">
    <property type="entry name" value="MPP/UQCRC_Complex"/>
</dbReference>
<evidence type="ECO:0000259" key="3">
    <source>
        <dbReference type="Pfam" id="PF05193"/>
    </source>
</evidence>
<dbReference type="PANTHER" id="PTHR11851">
    <property type="entry name" value="METALLOPROTEASE"/>
    <property type="match status" value="1"/>
</dbReference>
<accession>A0A2V4IUZ8</accession>
<dbReference type="Gene3D" id="3.30.830.10">
    <property type="entry name" value="Metalloenzyme, LuxS/M16 peptidase-like"/>
    <property type="match status" value="2"/>
</dbReference>
<organism evidence="4 5">
    <name type="scientific">Pseudomonas fulva</name>
    <dbReference type="NCBI Taxonomy" id="47880"/>
    <lineage>
        <taxon>Bacteria</taxon>
        <taxon>Pseudomonadati</taxon>
        <taxon>Pseudomonadota</taxon>
        <taxon>Gammaproteobacteria</taxon>
        <taxon>Pseudomonadales</taxon>
        <taxon>Pseudomonadaceae</taxon>
        <taxon>Pseudomonas</taxon>
    </lineage>
</organism>
<evidence type="ECO:0000259" key="2">
    <source>
        <dbReference type="Pfam" id="PF00675"/>
    </source>
</evidence>
<evidence type="ECO:0000256" key="1">
    <source>
        <dbReference type="ARBA" id="ARBA00007261"/>
    </source>
</evidence>
<dbReference type="PANTHER" id="PTHR11851:SF49">
    <property type="entry name" value="MITOCHONDRIAL-PROCESSING PEPTIDASE SUBUNIT ALPHA"/>
    <property type="match status" value="1"/>
</dbReference>
<reference evidence="4 5" key="1">
    <citation type="submission" date="2020-11" db="EMBL/GenBank/DDBJ databases">
        <title>Pseudomonas fulva producing VIM-24.</title>
        <authorList>
            <person name="Liu S."/>
        </authorList>
    </citation>
    <scope>NUCLEOTIDE SEQUENCE [LARGE SCALE GENOMIC DNA]</scope>
    <source>
        <strain evidence="4 5">ZDHY414</strain>
    </source>
</reference>
<feature type="domain" description="Peptidase M16 C-terminal" evidence="3">
    <location>
        <begin position="194"/>
        <end position="376"/>
    </location>
</feature>
<proteinExistence type="inferred from homology"/>
<dbReference type="Pfam" id="PF00675">
    <property type="entry name" value="Peptidase_M16"/>
    <property type="match status" value="1"/>
</dbReference>
<dbReference type="GO" id="GO:0046872">
    <property type="term" value="F:metal ion binding"/>
    <property type="evidence" value="ECO:0007669"/>
    <property type="project" value="InterPro"/>
</dbReference>
<feature type="domain" description="Peptidase M16 N-terminal" evidence="2">
    <location>
        <begin position="41"/>
        <end position="171"/>
    </location>
</feature>
<name>A0A2V4IUZ8_9PSED</name>
<dbReference type="Pfam" id="PF05193">
    <property type="entry name" value="Peptidase_M16_C"/>
    <property type="match status" value="1"/>
</dbReference>
<dbReference type="InterPro" id="IPR011249">
    <property type="entry name" value="Metalloenz_LuxS/M16"/>
</dbReference>
<gene>
    <name evidence="4" type="ORF">IZU98_21350</name>
</gene>
<dbReference type="EMBL" id="CP064946">
    <property type="protein sequence ID" value="QPH48885.1"/>
    <property type="molecule type" value="Genomic_DNA"/>
</dbReference>
<dbReference type="InterPro" id="IPR011765">
    <property type="entry name" value="Pept_M16_N"/>
</dbReference>
<dbReference type="Proteomes" id="UP000594430">
    <property type="component" value="Chromosome"/>
</dbReference>
<dbReference type="RefSeq" id="WP_049695317.1">
    <property type="nucleotide sequence ID" value="NZ_BQIN01000001.1"/>
</dbReference>
<comment type="similarity">
    <text evidence="1">Belongs to the peptidase M16 family.</text>
</comment>
<dbReference type="AlphaFoldDB" id="A0A2V4IUZ8"/>